<dbReference type="RefSeq" id="WP_010550687.1">
    <property type="nucleotide sequence ID" value="NZ_JALXPV010000036.1"/>
</dbReference>
<proteinExistence type="predicted"/>
<feature type="region of interest" description="Disordered" evidence="1">
    <location>
        <begin position="32"/>
        <end position="62"/>
    </location>
</feature>
<organism evidence="2 3">
    <name type="scientific">Brachybacterium paraconglomeratum</name>
    <dbReference type="NCBI Taxonomy" id="173362"/>
    <lineage>
        <taxon>Bacteria</taxon>
        <taxon>Bacillati</taxon>
        <taxon>Actinomycetota</taxon>
        <taxon>Actinomycetes</taxon>
        <taxon>Micrococcales</taxon>
        <taxon>Dermabacteraceae</taxon>
        <taxon>Brachybacterium</taxon>
    </lineage>
</organism>
<keyword evidence="3" id="KW-1185">Reference proteome</keyword>
<gene>
    <name evidence="2" type="ORF">DS079_16560</name>
</gene>
<evidence type="ECO:0000313" key="2">
    <source>
        <dbReference type="EMBL" id="RRR17026.1"/>
    </source>
</evidence>
<evidence type="ECO:0000313" key="3">
    <source>
        <dbReference type="Proteomes" id="UP000274327"/>
    </source>
</evidence>
<protein>
    <submittedName>
        <fullName evidence="2">Uncharacterized protein</fullName>
    </submittedName>
</protein>
<dbReference type="EMBL" id="QOCI01000020">
    <property type="protein sequence ID" value="RRR17026.1"/>
    <property type="molecule type" value="Genomic_DNA"/>
</dbReference>
<accession>A0A3R8SBI8</accession>
<dbReference type="Proteomes" id="UP000274327">
    <property type="component" value="Unassembled WGS sequence"/>
</dbReference>
<comment type="caution">
    <text evidence="2">The sequence shown here is derived from an EMBL/GenBank/DDBJ whole genome shotgun (WGS) entry which is preliminary data.</text>
</comment>
<name>A0A3R8SBI8_9MICO</name>
<reference evidence="2 3" key="1">
    <citation type="submission" date="2018-07" db="EMBL/GenBank/DDBJ databases">
        <title>Brachybacteriurn paraconglorneratum KCTC 9916.</title>
        <authorList>
            <person name="Li Y."/>
        </authorList>
    </citation>
    <scope>NUCLEOTIDE SEQUENCE [LARGE SCALE GENOMIC DNA]</scope>
    <source>
        <strain evidence="2 3">KCTC 9916</strain>
    </source>
</reference>
<sequence>MNGSAGPDAPLVLVTGASGYIGGRLVPAATEATAVSAGSGAPAPSRAGPGAASPTVDDEESA</sequence>
<dbReference type="InterPro" id="IPR036291">
    <property type="entry name" value="NAD(P)-bd_dom_sf"/>
</dbReference>
<dbReference type="GeneID" id="78122629"/>
<dbReference type="AlphaFoldDB" id="A0A3R8SBI8"/>
<evidence type="ECO:0000256" key="1">
    <source>
        <dbReference type="SAM" id="MobiDB-lite"/>
    </source>
</evidence>
<feature type="compositionally biased region" description="Low complexity" evidence="1">
    <location>
        <begin position="32"/>
        <end position="54"/>
    </location>
</feature>
<dbReference type="SUPFAM" id="SSF51735">
    <property type="entry name" value="NAD(P)-binding Rossmann-fold domains"/>
    <property type="match status" value="1"/>
</dbReference>